<dbReference type="EMBL" id="QGNW01002029">
    <property type="protein sequence ID" value="RVW26212.1"/>
    <property type="molecule type" value="Genomic_DNA"/>
</dbReference>
<evidence type="ECO:0000313" key="3">
    <source>
        <dbReference type="Proteomes" id="UP000288805"/>
    </source>
</evidence>
<evidence type="ECO:0000313" key="2">
    <source>
        <dbReference type="EMBL" id="RVW26212.1"/>
    </source>
</evidence>
<dbReference type="AlphaFoldDB" id="A0A438CSN0"/>
<name>A0A438CSN0_VITVI</name>
<sequence>MERPRTGITPLIDISSLLPKNNCSAPAGDSGPVVTRLPTAAYEALRTAFQQEMLHCPSIPPPPPEKLLDTCYNLKGCGGET</sequence>
<dbReference type="InterPro" id="IPR021109">
    <property type="entry name" value="Peptidase_aspartic_dom_sf"/>
</dbReference>
<comment type="caution">
    <text evidence="2">The sequence shown here is derived from an EMBL/GenBank/DDBJ whole genome shotgun (WGS) entry which is preliminary data.</text>
</comment>
<organism evidence="2 3">
    <name type="scientific">Vitis vinifera</name>
    <name type="common">Grape</name>
    <dbReference type="NCBI Taxonomy" id="29760"/>
    <lineage>
        <taxon>Eukaryota</taxon>
        <taxon>Viridiplantae</taxon>
        <taxon>Streptophyta</taxon>
        <taxon>Embryophyta</taxon>
        <taxon>Tracheophyta</taxon>
        <taxon>Spermatophyta</taxon>
        <taxon>Magnoliopsida</taxon>
        <taxon>eudicotyledons</taxon>
        <taxon>Gunneridae</taxon>
        <taxon>Pentapetalae</taxon>
        <taxon>rosids</taxon>
        <taxon>Vitales</taxon>
        <taxon>Vitaceae</taxon>
        <taxon>Viteae</taxon>
        <taxon>Vitis</taxon>
    </lineage>
</organism>
<dbReference type="Proteomes" id="UP000288805">
    <property type="component" value="Unassembled WGS sequence"/>
</dbReference>
<proteinExistence type="predicted"/>
<dbReference type="Gene3D" id="2.40.70.10">
    <property type="entry name" value="Acid Proteases"/>
    <property type="match status" value="1"/>
</dbReference>
<evidence type="ECO:0000259" key="1">
    <source>
        <dbReference type="Pfam" id="PF14541"/>
    </source>
</evidence>
<protein>
    <recommendedName>
        <fullName evidence="1">Xylanase inhibitor C-terminal domain-containing protein</fullName>
    </recommendedName>
</protein>
<reference evidence="2 3" key="1">
    <citation type="journal article" date="2018" name="PLoS Genet.">
        <title>Population sequencing reveals clonal diversity and ancestral inbreeding in the grapevine cultivar Chardonnay.</title>
        <authorList>
            <person name="Roach M.J."/>
            <person name="Johnson D.L."/>
            <person name="Bohlmann J."/>
            <person name="van Vuuren H.J."/>
            <person name="Jones S.J."/>
            <person name="Pretorius I.S."/>
            <person name="Schmidt S.A."/>
            <person name="Borneman A.R."/>
        </authorList>
    </citation>
    <scope>NUCLEOTIDE SEQUENCE [LARGE SCALE GENOMIC DNA]</scope>
    <source>
        <strain evidence="3">cv. Chardonnay</strain>
        <tissue evidence="2">Leaf</tissue>
    </source>
</reference>
<feature type="domain" description="Xylanase inhibitor C-terminal" evidence="1">
    <location>
        <begin position="29"/>
        <end position="78"/>
    </location>
</feature>
<accession>A0A438CSN0</accession>
<gene>
    <name evidence="2" type="ORF">CK203_117524</name>
</gene>
<dbReference type="Pfam" id="PF14541">
    <property type="entry name" value="TAXi_C"/>
    <property type="match status" value="1"/>
</dbReference>
<dbReference type="SUPFAM" id="SSF50630">
    <property type="entry name" value="Acid proteases"/>
    <property type="match status" value="1"/>
</dbReference>
<dbReference type="InterPro" id="IPR032799">
    <property type="entry name" value="TAXi_C"/>
</dbReference>